<accession>A0A3M7PKK2</accession>
<protein>
    <submittedName>
        <fullName evidence="1">Uncharacterized protein</fullName>
    </submittedName>
</protein>
<reference evidence="1 2" key="1">
    <citation type="journal article" date="2018" name="Sci. Rep.">
        <title>Genomic signatures of local adaptation to the degree of environmental predictability in rotifers.</title>
        <authorList>
            <person name="Franch-Gras L."/>
            <person name="Hahn C."/>
            <person name="Garcia-Roger E.M."/>
            <person name="Carmona M.J."/>
            <person name="Serra M."/>
            <person name="Gomez A."/>
        </authorList>
    </citation>
    <scope>NUCLEOTIDE SEQUENCE [LARGE SCALE GENOMIC DNA]</scope>
    <source>
        <strain evidence="1">HYR1</strain>
    </source>
</reference>
<gene>
    <name evidence="1" type="ORF">BpHYR1_024259</name>
</gene>
<dbReference type="Proteomes" id="UP000276133">
    <property type="component" value="Unassembled WGS sequence"/>
</dbReference>
<proteinExistence type="predicted"/>
<comment type="caution">
    <text evidence="1">The sequence shown here is derived from an EMBL/GenBank/DDBJ whole genome shotgun (WGS) entry which is preliminary data.</text>
</comment>
<dbReference type="AlphaFoldDB" id="A0A3M7PKK2"/>
<dbReference type="EMBL" id="REGN01010340">
    <property type="protein sequence ID" value="RMZ99254.1"/>
    <property type="molecule type" value="Genomic_DNA"/>
</dbReference>
<sequence length="60" mass="7033">MSKKIRDFLKNKVHNNLNVDMLTNRVHTESDVELINGHRRVGNFDVINKNGVIQKKYHGF</sequence>
<evidence type="ECO:0000313" key="2">
    <source>
        <dbReference type="Proteomes" id="UP000276133"/>
    </source>
</evidence>
<name>A0A3M7PKK2_BRAPC</name>
<keyword evidence="2" id="KW-1185">Reference proteome</keyword>
<evidence type="ECO:0000313" key="1">
    <source>
        <dbReference type="EMBL" id="RMZ99254.1"/>
    </source>
</evidence>
<organism evidence="1 2">
    <name type="scientific">Brachionus plicatilis</name>
    <name type="common">Marine rotifer</name>
    <name type="synonym">Brachionus muelleri</name>
    <dbReference type="NCBI Taxonomy" id="10195"/>
    <lineage>
        <taxon>Eukaryota</taxon>
        <taxon>Metazoa</taxon>
        <taxon>Spiralia</taxon>
        <taxon>Gnathifera</taxon>
        <taxon>Rotifera</taxon>
        <taxon>Eurotatoria</taxon>
        <taxon>Monogononta</taxon>
        <taxon>Pseudotrocha</taxon>
        <taxon>Ploima</taxon>
        <taxon>Brachionidae</taxon>
        <taxon>Brachionus</taxon>
    </lineage>
</organism>